<keyword evidence="2" id="KW-0963">Cytoplasm</keyword>
<evidence type="ECO:0000313" key="4">
    <source>
        <dbReference type="EMBL" id="QGQ94540.1"/>
    </source>
</evidence>
<dbReference type="GO" id="GO:0005737">
    <property type="term" value="C:cytoplasm"/>
    <property type="evidence" value="ECO:0007669"/>
    <property type="project" value="UniProtKB-SubCell"/>
</dbReference>
<keyword evidence="5" id="KW-1185">Reference proteome</keyword>
<dbReference type="InterPro" id="IPR044159">
    <property type="entry name" value="IQM"/>
</dbReference>
<comment type="subcellular location">
    <subcellularLocation>
        <location evidence="1">Cytoplasm</location>
    </subcellularLocation>
</comment>
<dbReference type="RefSeq" id="WP_155699547.1">
    <property type="nucleotide sequence ID" value="NZ_CP034235.1"/>
</dbReference>
<dbReference type="Proteomes" id="UP000426246">
    <property type="component" value="Chromosome"/>
</dbReference>
<feature type="region of interest" description="Disordered" evidence="3">
    <location>
        <begin position="276"/>
        <end position="317"/>
    </location>
</feature>
<feature type="compositionally biased region" description="Basic and acidic residues" evidence="3">
    <location>
        <begin position="64"/>
        <end position="81"/>
    </location>
</feature>
<protein>
    <submittedName>
        <fullName evidence="4">Uncharacterized protein</fullName>
    </submittedName>
</protein>
<feature type="compositionally biased region" description="Basic and acidic residues" evidence="3">
    <location>
        <begin position="8"/>
        <end position="22"/>
    </location>
</feature>
<proteinExistence type="predicted"/>
<dbReference type="PANTHER" id="PTHR31250:SF27">
    <property type="entry name" value="IQ DOMAIN-CONTAINING PROTEIN IQM5"/>
    <property type="match status" value="1"/>
</dbReference>
<feature type="compositionally biased region" description="Basic and acidic residues" evidence="3">
    <location>
        <begin position="284"/>
        <end position="307"/>
    </location>
</feature>
<feature type="region of interest" description="Disordered" evidence="3">
    <location>
        <begin position="1"/>
        <end position="31"/>
    </location>
</feature>
<feature type="region of interest" description="Disordered" evidence="3">
    <location>
        <begin position="54"/>
        <end position="195"/>
    </location>
</feature>
<evidence type="ECO:0000256" key="3">
    <source>
        <dbReference type="SAM" id="MobiDB-lite"/>
    </source>
</evidence>
<evidence type="ECO:0000313" key="5">
    <source>
        <dbReference type="Proteomes" id="UP000426246"/>
    </source>
</evidence>
<sequence length="433" mass="46575">MKQFKHSKISEKEASSQRKESKGSTASNHSEHSILQLQKLIGNSAVQRLILNENRQQTKSIQMTKKDELEDLAAKTKKTEEEPAPDLGAYGPISASPEATLAKELAPDLGAYGPISASPEATLAKEPAAENDKDDNPYKANIADLLPSIKSTADSSELENDNNDSPYKANIADIASSIKPKAEEEPEAPSKYNKKAMEDGMLDFDKNLQGAGTANAELPSTTLYADTAEKKQAYSRKFVDGKMVDAEGKAVDSIGAEKAAAIGSKADRHIFTMDGEGGISSADATKENKTRAKNAKDAGKTEQERFHHSSFSAGKAVAGAGELQVRKGQVEMFSDNSGHYKPGSEQMLQTAKELEAQKAGVEGISAEFVGKKHDQKTVKSSALEILGYQEGEEGGKGFKGGAEKIESEIRENHAKKDTVMEELLAKTQKRKQG</sequence>
<feature type="compositionally biased region" description="Polar residues" evidence="3">
    <location>
        <begin position="54"/>
        <end position="63"/>
    </location>
</feature>
<organism evidence="4 5">
    <name type="scientific">Paenibacillus psychroresistens</name>
    <dbReference type="NCBI Taxonomy" id="1778678"/>
    <lineage>
        <taxon>Bacteria</taxon>
        <taxon>Bacillati</taxon>
        <taxon>Bacillota</taxon>
        <taxon>Bacilli</taxon>
        <taxon>Bacillales</taxon>
        <taxon>Paenibacillaceae</taxon>
        <taxon>Paenibacillus</taxon>
    </lineage>
</organism>
<dbReference type="KEGG" id="ppsc:EHS13_06385"/>
<evidence type="ECO:0000256" key="2">
    <source>
        <dbReference type="ARBA" id="ARBA00022490"/>
    </source>
</evidence>
<accession>A0A6B8REF6</accession>
<feature type="compositionally biased region" description="Basic and acidic residues" evidence="3">
    <location>
        <begin position="127"/>
        <end position="137"/>
    </location>
</feature>
<reference evidence="5" key="1">
    <citation type="submission" date="2018-11" db="EMBL/GenBank/DDBJ databases">
        <title>Complete genome sequence of Paenibacillus sp. ML311-T8.</title>
        <authorList>
            <person name="Nam Y.-D."/>
            <person name="Kang J."/>
            <person name="Chung W.-H."/>
            <person name="Park Y.S."/>
        </authorList>
    </citation>
    <scope>NUCLEOTIDE SEQUENCE [LARGE SCALE GENOMIC DNA]</scope>
    <source>
        <strain evidence="5">ML311-T8</strain>
    </source>
</reference>
<dbReference type="AlphaFoldDB" id="A0A6B8REF6"/>
<evidence type="ECO:0000256" key="1">
    <source>
        <dbReference type="ARBA" id="ARBA00004496"/>
    </source>
</evidence>
<dbReference type="EMBL" id="CP034235">
    <property type="protein sequence ID" value="QGQ94540.1"/>
    <property type="molecule type" value="Genomic_DNA"/>
</dbReference>
<dbReference type="PANTHER" id="PTHR31250">
    <property type="entry name" value="IQ DOMAIN-CONTAINING PROTEIN IQM3"/>
    <property type="match status" value="1"/>
</dbReference>
<name>A0A6B8REF6_9BACL</name>
<gene>
    <name evidence="4" type="ORF">EHS13_06385</name>
</gene>
<dbReference type="OrthoDB" id="2677932at2"/>